<dbReference type="eggNOG" id="KOG1601">
    <property type="taxonomic scope" value="Eukaryota"/>
</dbReference>
<comment type="caution">
    <text evidence="5">The sequence shown here is derived from an EMBL/GenBank/DDBJ whole genome shotgun (WGS) entry which is preliminary data.</text>
</comment>
<dbReference type="SUPFAM" id="SSF52172">
    <property type="entry name" value="CheY-like"/>
    <property type="match status" value="2"/>
</dbReference>
<feature type="region of interest" description="Disordered" evidence="3">
    <location>
        <begin position="194"/>
        <end position="215"/>
    </location>
</feature>
<reference evidence="5 6" key="1">
    <citation type="journal article" date="2012" name="Genome Biol.">
        <title>Genome and low-iron response of an oceanic diatom adapted to chronic iron limitation.</title>
        <authorList>
            <person name="Lommer M."/>
            <person name="Specht M."/>
            <person name="Roy A.S."/>
            <person name="Kraemer L."/>
            <person name="Andreson R."/>
            <person name="Gutowska M.A."/>
            <person name="Wolf J."/>
            <person name="Bergner S.V."/>
            <person name="Schilhabel M.B."/>
            <person name="Klostermeier U.C."/>
            <person name="Beiko R.G."/>
            <person name="Rosenstiel P."/>
            <person name="Hippler M."/>
            <person name="Laroche J."/>
        </authorList>
    </citation>
    <scope>NUCLEOTIDE SEQUENCE [LARGE SCALE GENOMIC DNA]</scope>
    <source>
        <strain evidence="5 6">CCMP1005</strain>
    </source>
</reference>
<keyword evidence="1 2" id="KW-0597">Phosphoprotein</keyword>
<dbReference type="PANTHER" id="PTHR44591:SF3">
    <property type="entry name" value="RESPONSE REGULATORY DOMAIN-CONTAINING PROTEIN"/>
    <property type="match status" value="1"/>
</dbReference>
<gene>
    <name evidence="5" type="ORF">THAOC_16462</name>
</gene>
<feature type="region of interest" description="Disordered" evidence="3">
    <location>
        <begin position="322"/>
        <end position="345"/>
    </location>
</feature>
<evidence type="ECO:0000256" key="3">
    <source>
        <dbReference type="SAM" id="MobiDB-lite"/>
    </source>
</evidence>
<feature type="domain" description="Response regulatory" evidence="4">
    <location>
        <begin position="1"/>
        <end position="190"/>
    </location>
</feature>
<dbReference type="InterPro" id="IPR050595">
    <property type="entry name" value="Bact_response_regulator"/>
</dbReference>
<dbReference type="Pfam" id="PF00072">
    <property type="entry name" value="Response_reg"/>
    <property type="match status" value="1"/>
</dbReference>
<dbReference type="AlphaFoldDB" id="K0SD77"/>
<keyword evidence="6" id="KW-1185">Reference proteome</keyword>
<proteinExistence type="predicted"/>
<dbReference type="PROSITE" id="PS50110">
    <property type="entry name" value="RESPONSE_REGULATORY"/>
    <property type="match status" value="1"/>
</dbReference>
<sequence length="345" mass="37757">MLWSVSWSIDGGDGGGRAEAPPWIDRRRAGERLWRVPNVIISDIRMPGAGGIDIDGVRLLELIRRSGERGEEDRVAGGVDRYYSGPDDLELLDAIIRNTAAPQRRITTPSDMAAEYLDKIQECVDMLGPGARCDGPRHVCPDSLAEVPVILLTAKSMTADRAKGLEAGANGYLPKPFRPEELVSLVEGELLKQRREEGASDGGGEDATPEGAEASREAAEAEKLLLGMVSAKRSARIRADGAALRAMLPAAEAMFEDGERRKRLFTRDHIRALLLFRFGRYTTRMLGREKLMALLDEEMGGPPAEMKPPEINRSPCGMWTVEDAASPEEVGLENSRESRGDHSRA</sequence>
<dbReference type="Gene3D" id="3.40.50.2300">
    <property type="match status" value="1"/>
</dbReference>
<feature type="compositionally biased region" description="Basic and acidic residues" evidence="3">
    <location>
        <begin position="334"/>
        <end position="345"/>
    </location>
</feature>
<accession>K0SD77</accession>
<dbReference type="GO" id="GO:0000160">
    <property type="term" value="P:phosphorelay signal transduction system"/>
    <property type="evidence" value="ECO:0007669"/>
    <property type="project" value="InterPro"/>
</dbReference>
<evidence type="ECO:0000256" key="2">
    <source>
        <dbReference type="PROSITE-ProRule" id="PRU00169"/>
    </source>
</evidence>
<dbReference type="EMBL" id="AGNL01018545">
    <property type="protein sequence ID" value="EJK62909.1"/>
    <property type="molecule type" value="Genomic_DNA"/>
</dbReference>
<dbReference type="PANTHER" id="PTHR44591">
    <property type="entry name" value="STRESS RESPONSE REGULATOR PROTEIN 1"/>
    <property type="match status" value="1"/>
</dbReference>
<evidence type="ECO:0000256" key="1">
    <source>
        <dbReference type="ARBA" id="ARBA00022553"/>
    </source>
</evidence>
<dbReference type="OrthoDB" id="204659at2759"/>
<dbReference type="Proteomes" id="UP000266841">
    <property type="component" value="Unassembled WGS sequence"/>
</dbReference>
<protein>
    <recommendedName>
        <fullName evidence="4">Response regulatory domain-containing protein</fullName>
    </recommendedName>
</protein>
<dbReference type="InterPro" id="IPR001789">
    <property type="entry name" value="Sig_transdc_resp-reg_receiver"/>
</dbReference>
<organism evidence="5 6">
    <name type="scientific">Thalassiosira oceanica</name>
    <name type="common">Marine diatom</name>
    <dbReference type="NCBI Taxonomy" id="159749"/>
    <lineage>
        <taxon>Eukaryota</taxon>
        <taxon>Sar</taxon>
        <taxon>Stramenopiles</taxon>
        <taxon>Ochrophyta</taxon>
        <taxon>Bacillariophyta</taxon>
        <taxon>Coscinodiscophyceae</taxon>
        <taxon>Thalassiosirophycidae</taxon>
        <taxon>Thalassiosirales</taxon>
        <taxon>Thalassiosiraceae</taxon>
        <taxon>Thalassiosira</taxon>
    </lineage>
</organism>
<evidence type="ECO:0000313" key="6">
    <source>
        <dbReference type="Proteomes" id="UP000266841"/>
    </source>
</evidence>
<dbReference type="SMART" id="SM00448">
    <property type="entry name" value="REC"/>
    <property type="match status" value="1"/>
</dbReference>
<evidence type="ECO:0000259" key="4">
    <source>
        <dbReference type="PROSITE" id="PS50110"/>
    </source>
</evidence>
<feature type="modified residue" description="4-aspartylphosphate" evidence="2">
    <location>
        <position position="43"/>
    </location>
</feature>
<dbReference type="InterPro" id="IPR011006">
    <property type="entry name" value="CheY-like_superfamily"/>
</dbReference>
<evidence type="ECO:0000313" key="5">
    <source>
        <dbReference type="EMBL" id="EJK62909.1"/>
    </source>
</evidence>
<name>K0SD77_THAOC</name>